<evidence type="ECO:0000256" key="3">
    <source>
        <dbReference type="ARBA" id="ARBA00022741"/>
    </source>
</evidence>
<evidence type="ECO:0000313" key="8">
    <source>
        <dbReference type="Proteomes" id="UP000823927"/>
    </source>
</evidence>
<evidence type="ECO:0000256" key="4">
    <source>
        <dbReference type="ARBA" id="ARBA00022777"/>
    </source>
</evidence>
<dbReference type="InterPro" id="IPR029056">
    <property type="entry name" value="Ribokinase-like"/>
</dbReference>
<dbReference type="EC" id="2.7.1.35" evidence="1"/>
<dbReference type="InterPro" id="IPR004625">
    <property type="entry name" value="PyrdxlKinase"/>
</dbReference>
<protein>
    <recommendedName>
        <fullName evidence="1">pyridoxal kinase</fullName>
        <ecNumber evidence="1">2.7.1.35</ecNumber>
    </recommendedName>
</protein>
<dbReference type="PANTHER" id="PTHR10534:SF2">
    <property type="entry name" value="PYRIDOXAL KINASE"/>
    <property type="match status" value="1"/>
</dbReference>
<keyword evidence="2 7" id="KW-0808">Transferase</keyword>
<dbReference type="EMBL" id="DVIT01000022">
    <property type="protein sequence ID" value="HIS46980.1"/>
    <property type="molecule type" value="Genomic_DNA"/>
</dbReference>
<dbReference type="AlphaFoldDB" id="A0A9D1JR45"/>
<dbReference type="InterPro" id="IPR013749">
    <property type="entry name" value="PM/HMP-P_kinase-1"/>
</dbReference>
<evidence type="ECO:0000256" key="5">
    <source>
        <dbReference type="ARBA" id="ARBA00022840"/>
    </source>
</evidence>
<dbReference type="GO" id="GO:0008478">
    <property type="term" value="F:pyridoxal kinase activity"/>
    <property type="evidence" value="ECO:0007669"/>
    <property type="project" value="UniProtKB-EC"/>
</dbReference>
<dbReference type="GO" id="GO:0005524">
    <property type="term" value="F:ATP binding"/>
    <property type="evidence" value="ECO:0007669"/>
    <property type="project" value="UniProtKB-KW"/>
</dbReference>
<keyword evidence="5" id="KW-0067">ATP-binding</keyword>
<feature type="domain" description="Pyridoxamine kinase/Phosphomethylpyrimidine kinase" evidence="6">
    <location>
        <begin position="76"/>
        <end position="271"/>
    </location>
</feature>
<dbReference type="SUPFAM" id="SSF53613">
    <property type="entry name" value="Ribokinase-like"/>
    <property type="match status" value="1"/>
</dbReference>
<evidence type="ECO:0000256" key="2">
    <source>
        <dbReference type="ARBA" id="ARBA00022679"/>
    </source>
</evidence>
<evidence type="ECO:0000256" key="1">
    <source>
        <dbReference type="ARBA" id="ARBA00012104"/>
    </source>
</evidence>
<reference evidence="7" key="1">
    <citation type="submission" date="2020-10" db="EMBL/GenBank/DDBJ databases">
        <authorList>
            <person name="Gilroy R."/>
        </authorList>
    </citation>
    <scope>NUCLEOTIDE SEQUENCE</scope>
    <source>
        <strain evidence="7">CHK178-757</strain>
    </source>
</reference>
<dbReference type="GO" id="GO:0005829">
    <property type="term" value="C:cytosol"/>
    <property type="evidence" value="ECO:0007669"/>
    <property type="project" value="TreeGrafter"/>
</dbReference>
<dbReference type="Proteomes" id="UP000823927">
    <property type="component" value="Unassembled WGS sequence"/>
</dbReference>
<organism evidence="7 8">
    <name type="scientific">Candidatus Scybalocola faecigallinarum</name>
    <dbReference type="NCBI Taxonomy" id="2840941"/>
    <lineage>
        <taxon>Bacteria</taxon>
        <taxon>Bacillati</taxon>
        <taxon>Bacillota</taxon>
        <taxon>Clostridia</taxon>
        <taxon>Lachnospirales</taxon>
        <taxon>Lachnospiraceae</taxon>
        <taxon>Lachnospiraceae incertae sedis</taxon>
        <taxon>Candidatus Scybalocola (ex Gilroy et al. 2021)</taxon>
    </lineage>
</organism>
<proteinExistence type="predicted"/>
<dbReference type="PANTHER" id="PTHR10534">
    <property type="entry name" value="PYRIDOXAL KINASE"/>
    <property type="match status" value="1"/>
</dbReference>
<dbReference type="GO" id="GO:0009443">
    <property type="term" value="P:pyridoxal 5'-phosphate salvage"/>
    <property type="evidence" value="ECO:0007669"/>
    <property type="project" value="InterPro"/>
</dbReference>
<dbReference type="NCBIfam" id="NF005491">
    <property type="entry name" value="PRK07105.1"/>
    <property type="match status" value="1"/>
</dbReference>
<gene>
    <name evidence="7" type="ORF">IAB46_05380</name>
</gene>
<sequence>MESHNNQKKIAVVNDLTGFGRCALTVAIPVISVMGLACCPVPTSILSNHTAFESCFIDDYTDKMERYIREWEKLGLKFNGIYTGFLGSEAQIDIVRHFFKTFSSEDTVLVIDPVMGDHGRTYRTYTQPMCQAMKKLVTLGNIITPNVTEACILTDTPYQEVWTEQELYTLASKLLSMGPEKAVITGAVVGGHDFGVKAPEANAGDGVYGNYCMDARGGQLITYTLAGASRCGTGDLFASIIAADAVNGVSLDVSVKKAADFVAKAIRLSAQMEIPSTDGVSFEPLLWELAVKDGGEGAE</sequence>
<dbReference type="Pfam" id="PF08543">
    <property type="entry name" value="Phos_pyr_kin"/>
    <property type="match status" value="1"/>
</dbReference>
<dbReference type="Gene3D" id="3.40.1190.20">
    <property type="match status" value="1"/>
</dbReference>
<accession>A0A9D1JR45</accession>
<reference evidence="7" key="2">
    <citation type="journal article" date="2021" name="PeerJ">
        <title>Extensive microbial diversity within the chicken gut microbiome revealed by metagenomics and culture.</title>
        <authorList>
            <person name="Gilroy R."/>
            <person name="Ravi A."/>
            <person name="Getino M."/>
            <person name="Pursley I."/>
            <person name="Horton D.L."/>
            <person name="Alikhan N.F."/>
            <person name="Baker D."/>
            <person name="Gharbi K."/>
            <person name="Hall N."/>
            <person name="Watson M."/>
            <person name="Adriaenssens E.M."/>
            <person name="Foster-Nyarko E."/>
            <person name="Jarju S."/>
            <person name="Secka A."/>
            <person name="Antonio M."/>
            <person name="Oren A."/>
            <person name="Chaudhuri R.R."/>
            <person name="La Ragione R."/>
            <person name="Hildebrand F."/>
            <person name="Pallen M.J."/>
        </authorList>
    </citation>
    <scope>NUCLEOTIDE SEQUENCE</scope>
    <source>
        <strain evidence="7">CHK178-757</strain>
    </source>
</reference>
<keyword evidence="4 7" id="KW-0418">Kinase</keyword>
<comment type="caution">
    <text evidence="7">The sequence shown here is derived from an EMBL/GenBank/DDBJ whole genome shotgun (WGS) entry which is preliminary data.</text>
</comment>
<evidence type="ECO:0000259" key="6">
    <source>
        <dbReference type="Pfam" id="PF08543"/>
    </source>
</evidence>
<name>A0A9D1JR45_9FIRM</name>
<evidence type="ECO:0000313" key="7">
    <source>
        <dbReference type="EMBL" id="HIS46980.1"/>
    </source>
</evidence>
<keyword evidence="3" id="KW-0547">Nucleotide-binding</keyword>